<accession>A0ABT3IFA3</accession>
<dbReference type="Pfam" id="PF14344">
    <property type="entry name" value="DUF4397"/>
    <property type="match status" value="1"/>
</dbReference>
<reference evidence="2 3" key="1">
    <citation type="submission" date="2022-10" db="EMBL/GenBank/DDBJ databases">
        <title>Chitinophaga nivalis PC15 sp. nov., isolated from Pyeongchang county, South Korea.</title>
        <authorList>
            <person name="Trinh H.N."/>
        </authorList>
    </citation>
    <scope>NUCLEOTIDE SEQUENCE [LARGE SCALE GENOMIC DNA]</scope>
    <source>
        <strain evidence="2 3">PC14</strain>
    </source>
</reference>
<dbReference type="RefSeq" id="WP_264727213.1">
    <property type="nucleotide sequence ID" value="NZ_JAPDNS010000001.1"/>
</dbReference>
<dbReference type="Proteomes" id="UP001207742">
    <property type="component" value="Unassembled WGS sequence"/>
</dbReference>
<keyword evidence="3" id="KW-1185">Reference proteome</keyword>
<sequence>MGFMKQWILPVLVILGLLAACKKDSDSSIPVTASHIMFFNGVPGTATFSVLLDTLEAASEVSYGKSTSYKSFRAQKYNLYIYDTRNPERKMYVQQINLRNGRYYSVFLGVDSIGKTLTLRAVEDDLNPALADSSKFRVVNLSEAFRPNRQPLVMDIWSGKNNRFFRGLGYTDISPYATVYADSTYDINFRWIDSSLVFKQMPLRAQKGKIYTLVTTGHVLTAEKFQVFQVTHN</sequence>
<evidence type="ECO:0000313" key="3">
    <source>
        <dbReference type="Proteomes" id="UP001207742"/>
    </source>
</evidence>
<evidence type="ECO:0000259" key="1">
    <source>
        <dbReference type="Pfam" id="PF14344"/>
    </source>
</evidence>
<dbReference type="EMBL" id="JAPDNS010000001">
    <property type="protein sequence ID" value="MCW3482637.1"/>
    <property type="molecule type" value="Genomic_DNA"/>
</dbReference>
<evidence type="ECO:0000313" key="2">
    <source>
        <dbReference type="EMBL" id="MCW3482637.1"/>
    </source>
</evidence>
<dbReference type="InterPro" id="IPR025510">
    <property type="entry name" value="DUF4397"/>
</dbReference>
<dbReference type="PROSITE" id="PS51257">
    <property type="entry name" value="PROKAR_LIPOPROTEIN"/>
    <property type="match status" value="1"/>
</dbReference>
<gene>
    <name evidence="2" type="ORF">OL497_01945</name>
</gene>
<comment type="caution">
    <text evidence="2">The sequence shown here is derived from an EMBL/GenBank/DDBJ whole genome shotgun (WGS) entry which is preliminary data.</text>
</comment>
<organism evidence="2 3">
    <name type="scientific">Chitinophaga nivalis</name>
    <dbReference type="NCBI Taxonomy" id="2991709"/>
    <lineage>
        <taxon>Bacteria</taxon>
        <taxon>Pseudomonadati</taxon>
        <taxon>Bacteroidota</taxon>
        <taxon>Chitinophagia</taxon>
        <taxon>Chitinophagales</taxon>
        <taxon>Chitinophagaceae</taxon>
        <taxon>Chitinophaga</taxon>
    </lineage>
</organism>
<proteinExistence type="predicted"/>
<name>A0ABT3IFA3_9BACT</name>
<protein>
    <submittedName>
        <fullName evidence="2">DUF4397 domain-containing protein</fullName>
    </submittedName>
</protein>
<feature type="domain" description="DUF4397" evidence="1">
    <location>
        <begin position="34"/>
        <end position="144"/>
    </location>
</feature>